<sequence>MYKRQVFYEYSDIPLSLSIGACYMSTALSTYQSMYRAADEAMYLAKHNGKGQVRIHDDRECERKICVNCKVVCSRKENMIKHNLTLNSPNNIKSAKLKK</sequence>
<proteinExistence type="predicted"/>
<reference evidence="2" key="1">
    <citation type="submission" date="2020-10" db="EMBL/GenBank/DDBJ databases">
        <authorList>
            <person name="Gilroy R."/>
        </authorList>
    </citation>
    <scope>NUCLEOTIDE SEQUENCE</scope>
    <source>
        <strain evidence="2">F6-4510</strain>
    </source>
</reference>
<name>A0A9D9H4E9_9FIRM</name>
<protein>
    <submittedName>
        <fullName evidence="2">Diguanylate cyclase</fullName>
    </submittedName>
</protein>
<dbReference type="InterPro" id="IPR000160">
    <property type="entry name" value="GGDEF_dom"/>
</dbReference>
<organism evidence="2 3">
    <name type="scientific">Candidatus Fimicola merdigallinarum</name>
    <dbReference type="NCBI Taxonomy" id="2840819"/>
    <lineage>
        <taxon>Bacteria</taxon>
        <taxon>Bacillati</taxon>
        <taxon>Bacillota</taxon>
        <taxon>Clostridia</taxon>
        <taxon>Lachnospirales</taxon>
        <taxon>Lachnospiraceae</taxon>
        <taxon>Lachnospiraceae incertae sedis</taxon>
        <taxon>Candidatus Fimicola</taxon>
    </lineage>
</organism>
<dbReference type="EMBL" id="JADIMX010000077">
    <property type="protein sequence ID" value="MBO8434438.1"/>
    <property type="molecule type" value="Genomic_DNA"/>
</dbReference>
<feature type="domain" description="GGDEF" evidence="1">
    <location>
        <begin position="1"/>
        <end position="58"/>
    </location>
</feature>
<evidence type="ECO:0000313" key="3">
    <source>
        <dbReference type="Proteomes" id="UP000823611"/>
    </source>
</evidence>
<dbReference type="InterPro" id="IPR043128">
    <property type="entry name" value="Rev_trsase/Diguanyl_cyclase"/>
</dbReference>
<gene>
    <name evidence="2" type="ORF">IAC55_03840</name>
</gene>
<evidence type="ECO:0000259" key="1">
    <source>
        <dbReference type="PROSITE" id="PS50887"/>
    </source>
</evidence>
<dbReference type="InterPro" id="IPR029787">
    <property type="entry name" value="Nucleotide_cyclase"/>
</dbReference>
<comment type="caution">
    <text evidence="2">The sequence shown here is derived from an EMBL/GenBank/DDBJ whole genome shotgun (WGS) entry which is preliminary data.</text>
</comment>
<dbReference type="AlphaFoldDB" id="A0A9D9H4E9"/>
<dbReference type="PROSITE" id="PS50887">
    <property type="entry name" value="GGDEF"/>
    <property type="match status" value="1"/>
</dbReference>
<reference evidence="2" key="2">
    <citation type="journal article" date="2021" name="PeerJ">
        <title>Extensive microbial diversity within the chicken gut microbiome revealed by metagenomics and culture.</title>
        <authorList>
            <person name="Gilroy R."/>
            <person name="Ravi A."/>
            <person name="Getino M."/>
            <person name="Pursley I."/>
            <person name="Horton D.L."/>
            <person name="Alikhan N.F."/>
            <person name="Baker D."/>
            <person name="Gharbi K."/>
            <person name="Hall N."/>
            <person name="Watson M."/>
            <person name="Adriaenssens E.M."/>
            <person name="Foster-Nyarko E."/>
            <person name="Jarju S."/>
            <person name="Secka A."/>
            <person name="Antonio M."/>
            <person name="Oren A."/>
            <person name="Chaudhuri R.R."/>
            <person name="La Ragione R."/>
            <person name="Hildebrand F."/>
            <person name="Pallen M.J."/>
        </authorList>
    </citation>
    <scope>NUCLEOTIDE SEQUENCE</scope>
    <source>
        <strain evidence="2">F6-4510</strain>
    </source>
</reference>
<accession>A0A9D9H4E9</accession>
<dbReference type="SUPFAM" id="SSF55073">
    <property type="entry name" value="Nucleotide cyclase"/>
    <property type="match status" value="1"/>
</dbReference>
<dbReference type="Gene3D" id="3.30.70.270">
    <property type="match status" value="1"/>
</dbReference>
<dbReference type="Proteomes" id="UP000823611">
    <property type="component" value="Unassembled WGS sequence"/>
</dbReference>
<evidence type="ECO:0000313" key="2">
    <source>
        <dbReference type="EMBL" id="MBO8434438.1"/>
    </source>
</evidence>